<evidence type="ECO:0000313" key="1">
    <source>
        <dbReference type="EMBL" id="CAK9117178.1"/>
    </source>
</evidence>
<dbReference type="EMBL" id="CAXAMN010028595">
    <property type="protein sequence ID" value="CAK9117178.1"/>
    <property type="molecule type" value="Genomic_DNA"/>
</dbReference>
<reference evidence="1 2" key="1">
    <citation type="submission" date="2024-02" db="EMBL/GenBank/DDBJ databases">
        <authorList>
            <person name="Chen Y."/>
            <person name="Shah S."/>
            <person name="Dougan E. K."/>
            <person name="Thang M."/>
            <person name="Chan C."/>
        </authorList>
    </citation>
    <scope>NUCLEOTIDE SEQUENCE [LARGE SCALE GENOMIC DNA]</scope>
</reference>
<protein>
    <submittedName>
        <fullName evidence="1">Uncharacterized protein</fullName>
    </submittedName>
</protein>
<gene>
    <name evidence="1" type="ORF">CCMP2556_LOCUS54570</name>
</gene>
<proteinExistence type="predicted"/>
<comment type="caution">
    <text evidence="1">The sequence shown here is derived from an EMBL/GenBank/DDBJ whole genome shotgun (WGS) entry which is preliminary data.</text>
</comment>
<keyword evidence="2" id="KW-1185">Reference proteome</keyword>
<sequence length="309" mass="33946">MYGVLVKSSFTGPCFAMAPLLSQAAGGWSVWSSTREERMARLQRELLYLGEDSNVEELRSKVPNTWHLVEMFLKPNAEELGPAMLPGRARSVAGKVVEELQRGRQAAASSEGLRNWDRSQEELKLKRPKEELKPDLPSMTVLLDGLNPEEVGCLMRTCEAAGVQELLLCGQTPGPPDVRVLKTSLKAEAFLPHRRVGPLELELWRLQKAGVQTWSLEAQAGGASRTLAMPQVTALEVPLALAVSSDYPKWERCIPVPYLSSIQCSMDVIASVAPLLHSDGPGDGLITVESVEAIFKIMKCLKYGIKKNN</sequence>
<dbReference type="InterPro" id="IPR029028">
    <property type="entry name" value="Alpha/beta_knot_MTases"/>
</dbReference>
<dbReference type="InterPro" id="IPR029026">
    <property type="entry name" value="tRNA_m1G_MTases_N"/>
</dbReference>
<dbReference type="Gene3D" id="3.40.1280.10">
    <property type="match status" value="1"/>
</dbReference>
<dbReference type="SUPFAM" id="SSF75217">
    <property type="entry name" value="alpha/beta knot"/>
    <property type="match status" value="1"/>
</dbReference>
<dbReference type="Proteomes" id="UP001642484">
    <property type="component" value="Unassembled WGS sequence"/>
</dbReference>
<accession>A0ABP0SXN1</accession>
<name>A0ABP0SXN1_9DINO</name>
<evidence type="ECO:0000313" key="2">
    <source>
        <dbReference type="Proteomes" id="UP001642484"/>
    </source>
</evidence>
<organism evidence="1 2">
    <name type="scientific">Durusdinium trenchii</name>
    <dbReference type="NCBI Taxonomy" id="1381693"/>
    <lineage>
        <taxon>Eukaryota</taxon>
        <taxon>Sar</taxon>
        <taxon>Alveolata</taxon>
        <taxon>Dinophyceae</taxon>
        <taxon>Suessiales</taxon>
        <taxon>Symbiodiniaceae</taxon>
        <taxon>Durusdinium</taxon>
    </lineage>
</organism>